<sequence length="28" mass="2938">MEAASREADRRKRGSCGRLCKGEGAVSG</sequence>
<evidence type="ECO:0000313" key="1">
    <source>
        <dbReference type="EMBL" id="KAJ7012359.1"/>
    </source>
</evidence>
<proteinExistence type="predicted"/>
<accession>A0AAD6RNP1</accession>
<name>A0AAD6RNP1_9ROSI</name>
<dbReference type="Proteomes" id="UP001164929">
    <property type="component" value="Chromosome 1"/>
</dbReference>
<reference evidence="1 2" key="1">
    <citation type="journal article" date="2023" name="Mol. Ecol. Resour.">
        <title>Chromosome-level genome assembly of a triploid poplar Populus alba 'Berolinensis'.</title>
        <authorList>
            <person name="Chen S."/>
            <person name="Yu Y."/>
            <person name="Wang X."/>
            <person name="Wang S."/>
            <person name="Zhang T."/>
            <person name="Zhou Y."/>
            <person name="He R."/>
            <person name="Meng N."/>
            <person name="Wang Y."/>
            <person name="Liu W."/>
            <person name="Liu Z."/>
            <person name="Liu J."/>
            <person name="Guo Q."/>
            <person name="Huang H."/>
            <person name="Sederoff R.R."/>
            <person name="Wang G."/>
            <person name="Qu G."/>
            <person name="Chen S."/>
        </authorList>
    </citation>
    <scope>NUCLEOTIDE SEQUENCE [LARGE SCALE GENOMIC DNA]</scope>
    <source>
        <strain evidence="1">SC-2020</strain>
    </source>
</reference>
<evidence type="ECO:0000313" key="2">
    <source>
        <dbReference type="Proteomes" id="UP001164929"/>
    </source>
</evidence>
<dbReference type="AlphaFoldDB" id="A0AAD6RNP1"/>
<gene>
    <name evidence="1" type="ORF">NC653_002421</name>
</gene>
<protein>
    <submittedName>
        <fullName evidence="1">Uncharacterized protein</fullName>
    </submittedName>
</protein>
<dbReference type="EMBL" id="JAQIZT010000001">
    <property type="protein sequence ID" value="KAJ7012359.1"/>
    <property type="molecule type" value="Genomic_DNA"/>
</dbReference>
<keyword evidence="2" id="KW-1185">Reference proteome</keyword>
<organism evidence="1 2">
    <name type="scientific">Populus alba x Populus x berolinensis</name>
    <dbReference type="NCBI Taxonomy" id="444605"/>
    <lineage>
        <taxon>Eukaryota</taxon>
        <taxon>Viridiplantae</taxon>
        <taxon>Streptophyta</taxon>
        <taxon>Embryophyta</taxon>
        <taxon>Tracheophyta</taxon>
        <taxon>Spermatophyta</taxon>
        <taxon>Magnoliopsida</taxon>
        <taxon>eudicotyledons</taxon>
        <taxon>Gunneridae</taxon>
        <taxon>Pentapetalae</taxon>
        <taxon>rosids</taxon>
        <taxon>fabids</taxon>
        <taxon>Malpighiales</taxon>
        <taxon>Salicaceae</taxon>
        <taxon>Saliceae</taxon>
        <taxon>Populus</taxon>
    </lineage>
</organism>
<comment type="caution">
    <text evidence="1">The sequence shown here is derived from an EMBL/GenBank/DDBJ whole genome shotgun (WGS) entry which is preliminary data.</text>
</comment>